<feature type="non-terminal residue" evidence="2">
    <location>
        <position position="95"/>
    </location>
</feature>
<dbReference type="SMART" id="SM00745">
    <property type="entry name" value="MIT"/>
    <property type="match status" value="1"/>
</dbReference>
<dbReference type="InterPro" id="IPR007330">
    <property type="entry name" value="MIT_dom"/>
</dbReference>
<protein>
    <recommendedName>
        <fullName evidence="1">MIT domain-containing protein</fullName>
    </recommendedName>
</protein>
<dbReference type="CDD" id="cd02679">
    <property type="entry name" value="MIT_spastin"/>
    <property type="match status" value="1"/>
</dbReference>
<dbReference type="Proteomes" id="UP001476798">
    <property type="component" value="Unassembled WGS sequence"/>
</dbReference>
<accession>A0ABV0NCK9</accession>
<dbReference type="EMBL" id="JAHRIO010031327">
    <property type="protein sequence ID" value="MEQ2168644.1"/>
    <property type="molecule type" value="Genomic_DNA"/>
</dbReference>
<dbReference type="SUPFAM" id="SSF116846">
    <property type="entry name" value="MIT domain"/>
    <property type="match status" value="1"/>
</dbReference>
<dbReference type="InterPro" id="IPR036181">
    <property type="entry name" value="MIT_dom_sf"/>
</dbReference>
<feature type="domain" description="MIT" evidence="1">
    <location>
        <begin position="17"/>
        <end position="94"/>
    </location>
</feature>
<organism evidence="2 3">
    <name type="scientific">Goodea atripinnis</name>
    <dbReference type="NCBI Taxonomy" id="208336"/>
    <lineage>
        <taxon>Eukaryota</taxon>
        <taxon>Metazoa</taxon>
        <taxon>Chordata</taxon>
        <taxon>Craniata</taxon>
        <taxon>Vertebrata</taxon>
        <taxon>Euteleostomi</taxon>
        <taxon>Actinopterygii</taxon>
        <taxon>Neopterygii</taxon>
        <taxon>Teleostei</taxon>
        <taxon>Neoteleostei</taxon>
        <taxon>Acanthomorphata</taxon>
        <taxon>Ovalentaria</taxon>
        <taxon>Atherinomorphae</taxon>
        <taxon>Cyprinodontiformes</taxon>
        <taxon>Goodeidae</taxon>
        <taxon>Goodea</taxon>
    </lineage>
</organism>
<keyword evidence="3" id="KW-1185">Reference proteome</keyword>
<evidence type="ECO:0000313" key="3">
    <source>
        <dbReference type="Proteomes" id="UP001476798"/>
    </source>
</evidence>
<reference evidence="2 3" key="1">
    <citation type="submission" date="2021-06" db="EMBL/GenBank/DDBJ databases">
        <authorList>
            <person name="Palmer J.M."/>
        </authorList>
    </citation>
    <scope>NUCLEOTIDE SEQUENCE [LARGE SCALE GENOMIC DNA]</scope>
    <source>
        <strain evidence="2 3">GA_2019</strain>
        <tissue evidence="2">Muscle</tissue>
    </source>
</reference>
<proteinExistence type="predicted"/>
<name>A0ABV0NCK9_9TELE</name>
<evidence type="ECO:0000259" key="1">
    <source>
        <dbReference type="SMART" id="SM00745"/>
    </source>
</evidence>
<evidence type="ECO:0000313" key="2">
    <source>
        <dbReference type="EMBL" id="MEQ2168644.1"/>
    </source>
</evidence>
<comment type="caution">
    <text evidence="2">The sequence shown here is derived from an EMBL/GenBank/DDBJ whole genome shotgun (WGS) entry which is preliminary data.</text>
</comment>
<dbReference type="Gene3D" id="1.20.58.80">
    <property type="entry name" value="Phosphotransferase system, lactose/cellobiose-type IIA subunit"/>
    <property type="match status" value="1"/>
</dbReference>
<sequence>MSAKTNASKSKDSGELIKNHHKQAFEYISKALRIDEDDAGEKEDAVQWYKKGIAELERGIAVEITGAGDQHDRSKRLRDKMKANLTMAKDRLALL</sequence>
<gene>
    <name evidence="2" type="ORF">GOODEAATRI_016951</name>
</gene>